<dbReference type="PANTHER" id="PTHR46033">
    <property type="entry name" value="PROTEIN MAIN-LIKE 2"/>
    <property type="match status" value="1"/>
</dbReference>
<dbReference type="Pfam" id="PF10536">
    <property type="entry name" value="PMD"/>
    <property type="match status" value="2"/>
</dbReference>
<gene>
    <name evidence="3" type="ORF">CXB51_014177</name>
</gene>
<dbReference type="OrthoDB" id="960611at2759"/>
<feature type="region of interest" description="Disordered" evidence="1">
    <location>
        <begin position="366"/>
        <end position="409"/>
    </location>
</feature>
<proteinExistence type="predicted"/>
<dbReference type="Proteomes" id="UP000701853">
    <property type="component" value="Chromosome 6"/>
</dbReference>
<protein>
    <recommendedName>
        <fullName evidence="2">Aminotransferase-like plant mobile domain-containing protein</fullName>
    </recommendedName>
</protein>
<dbReference type="PANTHER" id="PTHR46033:SF8">
    <property type="entry name" value="PROTEIN MAINTENANCE OF MERISTEMS-LIKE"/>
    <property type="match status" value="1"/>
</dbReference>
<dbReference type="EMBL" id="JAHUZN010000006">
    <property type="protein sequence ID" value="KAG8491013.1"/>
    <property type="molecule type" value="Genomic_DNA"/>
</dbReference>
<evidence type="ECO:0000259" key="2">
    <source>
        <dbReference type="Pfam" id="PF10536"/>
    </source>
</evidence>
<evidence type="ECO:0000313" key="4">
    <source>
        <dbReference type="Proteomes" id="UP000701853"/>
    </source>
</evidence>
<feature type="compositionally biased region" description="Polar residues" evidence="1">
    <location>
        <begin position="397"/>
        <end position="409"/>
    </location>
</feature>
<evidence type="ECO:0000256" key="1">
    <source>
        <dbReference type="SAM" id="MobiDB-lite"/>
    </source>
</evidence>
<keyword evidence="4" id="KW-1185">Reference proteome</keyword>
<dbReference type="InterPro" id="IPR019557">
    <property type="entry name" value="AminoTfrase-like_pln_mobile"/>
</dbReference>
<dbReference type="InterPro" id="IPR044824">
    <property type="entry name" value="MAIN-like"/>
</dbReference>
<dbReference type="AlphaFoldDB" id="A0A8J5YJM7"/>
<accession>A0A8J5YJM7</accession>
<dbReference type="GO" id="GO:0010073">
    <property type="term" value="P:meristem maintenance"/>
    <property type="evidence" value="ECO:0007669"/>
    <property type="project" value="InterPro"/>
</dbReference>
<name>A0A8J5YJM7_9ROSI</name>
<reference evidence="3 4" key="1">
    <citation type="journal article" date="2021" name="bioRxiv">
        <title>The Gossypium anomalum genome as a resource for cotton improvement and evolutionary analysis of hybrid incompatibility.</title>
        <authorList>
            <person name="Grover C.E."/>
            <person name="Yuan D."/>
            <person name="Arick M.A."/>
            <person name="Miller E.R."/>
            <person name="Hu G."/>
            <person name="Peterson D.G."/>
            <person name="Wendel J.F."/>
            <person name="Udall J.A."/>
        </authorList>
    </citation>
    <scope>NUCLEOTIDE SEQUENCE [LARGE SCALE GENOMIC DNA]</scope>
    <source>
        <strain evidence="3">JFW-Udall</strain>
        <tissue evidence="3">Leaf</tissue>
    </source>
</reference>
<comment type="caution">
    <text evidence="3">The sequence shown here is derived from an EMBL/GenBank/DDBJ whole genome shotgun (WGS) entry which is preliminary data.</text>
</comment>
<organism evidence="3 4">
    <name type="scientific">Gossypium anomalum</name>
    <dbReference type="NCBI Taxonomy" id="47600"/>
    <lineage>
        <taxon>Eukaryota</taxon>
        <taxon>Viridiplantae</taxon>
        <taxon>Streptophyta</taxon>
        <taxon>Embryophyta</taxon>
        <taxon>Tracheophyta</taxon>
        <taxon>Spermatophyta</taxon>
        <taxon>Magnoliopsida</taxon>
        <taxon>eudicotyledons</taxon>
        <taxon>Gunneridae</taxon>
        <taxon>Pentapetalae</taxon>
        <taxon>rosids</taxon>
        <taxon>malvids</taxon>
        <taxon>Malvales</taxon>
        <taxon>Malvaceae</taxon>
        <taxon>Malvoideae</taxon>
        <taxon>Gossypium</taxon>
    </lineage>
</organism>
<sequence>MASFTKRVQVSALSGEKSRKILLQGSALPTWTENASLRTRFLSSRQKEAFSRSVDRILQCYIRNMTGPPSPLIEDYLREAGFWHVAMIGRGCKLAPKLISALIERWRPETHTFHLLCGECTITLEEVHLQLGLPVDGDAVTGSVYSADWGAVCYEFLGAIPDNINGDNWRLSDAGLVTNLVHLRWLPKLVDFRAAGEFSWGSAVLATLYREMCGATRPNKAKTRGCLSLLQSWARFLFPFLRPRVDHPYTFPLITRWNHSASYAQLPTCLEDIRLLLEQQSRAQFQWTPYEDPTIRAVIPDEYLQNPNAWHVKVLLVNFAIVEMHQSDRVLQQFGFRQPIPVASEVLDDHHKIDLRIHGKPYLLSKEERQRQLRAQRERRRPLNPRRRDDDAGPLTVPTQSPGPATRPT</sequence>
<feature type="domain" description="Aminotransferase-like plant mobile" evidence="2">
    <location>
        <begin position="92"/>
        <end position="164"/>
    </location>
</feature>
<evidence type="ECO:0000313" key="3">
    <source>
        <dbReference type="EMBL" id="KAG8491013.1"/>
    </source>
</evidence>
<feature type="compositionally biased region" description="Basic residues" evidence="1">
    <location>
        <begin position="372"/>
        <end position="385"/>
    </location>
</feature>
<feature type="domain" description="Aminotransferase-like plant mobile" evidence="2">
    <location>
        <begin position="179"/>
        <end position="344"/>
    </location>
</feature>